<dbReference type="AlphaFoldDB" id="X0YVH8"/>
<evidence type="ECO:0000259" key="1">
    <source>
        <dbReference type="Pfam" id="PF13482"/>
    </source>
</evidence>
<organism evidence="2">
    <name type="scientific">marine sediment metagenome</name>
    <dbReference type="NCBI Taxonomy" id="412755"/>
    <lineage>
        <taxon>unclassified sequences</taxon>
        <taxon>metagenomes</taxon>
        <taxon>ecological metagenomes</taxon>
    </lineage>
</organism>
<comment type="caution">
    <text evidence="2">The sequence shown here is derived from an EMBL/GenBank/DDBJ whole genome shotgun (WGS) entry which is preliminary data.</text>
</comment>
<reference evidence="2" key="1">
    <citation type="journal article" date="2014" name="Front. Microbiol.">
        <title>High frequency of phylogenetically diverse reductive dehalogenase-homologous genes in deep subseafloor sedimentary metagenomes.</title>
        <authorList>
            <person name="Kawai M."/>
            <person name="Futagami T."/>
            <person name="Toyoda A."/>
            <person name="Takaki Y."/>
            <person name="Nishi S."/>
            <person name="Hori S."/>
            <person name="Arai W."/>
            <person name="Tsubouchi T."/>
            <person name="Morono Y."/>
            <person name="Uchiyama I."/>
            <person name="Ito T."/>
            <person name="Fujiyama A."/>
            <person name="Inagaki F."/>
            <person name="Takami H."/>
        </authorList>
    </citation>
    <scope>NUCLEOTIDE SEQUENCE</scope>
    <source>
        <strain evidence="2">Expedition CK06-06</strain>
    </source>
</reference>
<dbReference type="EMBL" id="BART01000004">
    <property type="protein sequence ID" value="GAG60744.1"/>
    <property type="molecule type" value="Genomic_DNA"/>
</dbReference>
<feature type="domain" description="YprB ribonuclease H-like" evidence="1">
    <location>
        <begin position="67"/>
        <end position="132"/>
    </location>
</feature>
<evidence type="ECO:0000313" key="2">
    <source>
        <dbReference type="EMBL" id="GAG60744.1"/>
    </source>
</evidence>
<accession>X0YVH8</accession>
<name>X0YVH8_9ZZZZ</name>
<sequence length="141" mass="16595">MINHVDSVSEFAKADLDIFKKKNKTIFPGIGMGSLQKFQERAILLSKKGSKPYLKSQITLPEAPTELFFDIETDPMRDICYLHGFVERRNRDTNTERYVPFFSDQPDEQEEKLAFSQAWEFIQKSMPCTIYYFVWEDSNNF</sequence>
<dbReference type="Pfam" id="PF13482">
    <property type="entry name" value="RNase_H_2"/>
    <property type="match status" value="1"/>
</dbReference>
<proteinExistence type="predicted"/>
<gene>
    <name evidence="2" type="ORF">S01H4_00048</name>
</gene>
<protein>
    <recommendedName>
        <fullName evidence="1">YprB ribonuclease H-like domain-containing protein</fullName>
    </recommendedName>
</protein>
<dbReference type="InterPro" id="IPR038720">
    <property type="entry name" value="YprB_RNase_H-like_dom"/>
</dbReference>